<feature type="signal peptide" evidence="2">
    <location>
        <begin position="1"/>
        <end position="21"/>
    </location>
</feature>
<proteinExistence type="predicted"/>
<accession>A0AAE0ETQ2</accession>
<evidence type="ECO:0000313" key="3">
    <source>
        <dbReference type="EMBL" id="KAK3239662.1"/>
    </source>
</evidence>
<dbReference type="AlphaFoldDB" id="A0AAE0ETQ2"/>
<comment type="caution">
    <text evidence="3">The sequence shown here is derived from an EMBL/GenBank/DDBJ whole genome shotgun (WGS) entry which is preliminary data.</text>
</comment>
<feature type="chain" id="PRO_5042038146" evidence="2">
    <location>
        <begin position="22"/>
        <end position="150"/>
    </location>
</feature>
<organism evidence="3 4">
    <name type="scientific">Cymbomonas tetramitiformis</name>
    <dbReference type="NCBI Taxonomy" id="36881"/>
    <lineage>
        <taxon>Eukaryota</taxon>
        <taxon>Viridiplantae</taxon>
        <taxon>Chlorophyta</taxon>
        <taxon>Pyramimonadophyceae</taxon>
        <taxon>Pyramimonadales</taxon>
        <taxon>Pyramimonadaceae</taxon>
        <taxon>Cymbomonas</taxon>
    </lineage>
</organism>
<name>A0AAE0ETQ2_9CHLO</name>
<feature type="region of interest" description="Disordered" evidence="1">
    <location>
        <begin position="96"/>
        <end position="150"/>
    </location>
</feature>
<evidence type="ECO:0000313" key="4">
    <source>
        <dbReference type="Proteomes" id="UP001190700"/>
    </source>
</evidence>
<dbReference type="EMBL" id="LGRX02033851">
    <property type="protein sequence ID" value="KAK3239662.1"/>
    <property type="molecule type" value="Genomic_DNA"/>
</dbReference>
<dbReference type="Proteomes" id="UP001190700">
    <property type="component" value="Unassembled WGS sequence"/>
</dbReference>
<evidence type="ECO:0000256" key="2">
    <source>
        <dbReference type="SAM" id="SignalP"/>
    </source>
</evidence>
<evidence type="ECO:0000256" key="1">
    <source>
        <dbReference type="SAM" id="MobiDB-lite"/>
    </source>
</evidence>
<keyword evidence="2" id="KW-0732">Signal</keyword>
<keyword evidence="4" id="KW-1185">Reference proteome</keyword>
<gene>
    <name evidence="3" type="ORF">CYMTET_50432</name>
</gene>
<sequence length="150" mass="16215">MLQAFLLQLLQLLQREEELEAAVQEVVIMPGQLPAGWEEDAKQYLGAVGITDKRLARIVICGRYFDAVKGQKCLPVMEGSMRGCLDARAGGGDRADDLGAAAPLVTPHDHQLPCREGLGGASEGKGGEEEDKGYGHLADGVVPRKRDRHR</sequence>
<reference evidence="3 4" key="1">
    <citation type="journal article" date="2015" name="Genome Biol. Evol.">
        <title>Comparative Genomics of a Bacterivorous Green Alga Reveals Evolutionary Causalities and Consequences of Phago-Mixotrophic Mode of Nutrition.</title>
        <authorList>
            <person name="Burns J.A."/>
            <person name="Paasch A."/>
            <person name="Narechania A."/>
            <person name="Kim E."/>
        </authorList>
    </citation>
    <scope>NUCLEOTIDE SEQUENCE [LARGE SCALE GENOMIC DNA]</scope>
    <source>
        <strain evidence="3 4">PLY_AMNH</strain>
    </source>
</reference>
<protein>
    <submittedName>
        <fullName evidence="3">Uncharacterized protein</fullName>
    </submittedName>
</protein>